<keyword evidence="3" id="KW-0808">Transferase</keyword>
<dbReference type="PANTHER" id="PTHR10000">
    <property type="entry name" value="PHOSPHOSERINE PHOSPHATASE"/>
    <property type="match status" value="1"/>
</dbReference>
<evidence type="ECO:0000313" key="3">
    <source>
        <dbReference type="EMBL" id="VEU59067.1"/>
    </source>
</evidence>
<evidence type="ECO:0000313" key="4">
    <source>
        <dbReference type="Proteomes" id="UP000289440"/>
    </source>
</evidence>
<dbReference type="InterPro" id="IPR023214">
    <property type="entry name" value="HAD_sf"/>
</dbReference>
<dbReference type="GO" id="GO:0016791">
    <property type="term" value="F:phosphatase activity"/>
    <property type="evidence" value="ECO:0007669"/>
    <property type="project" value="TreeGrafter"/>
</dbReference>
<dbReference type="GO" id="GO:0000287">
    <property type="term" value="F:magnesium ion binding"/>
    <property type="evidence" value="ECO:0007669"/>
    <property type="project" value="TreeGrafter"/>
</dbReference>
<comment type="similarity">
    <text evidence="2">Belongs to the HAD-like hydrolase superfamily. Cof family.</text>
</comment>
<comment type="cofactor">
    <cofactor evidence="1">
        <name>Mg(2+)</name>
        <dbReference type="ChEBI" id="CHEBI:18420"/>
    </cofactor>
</comment>
<dbReference type="EMBL" id="LR214951">
    <property type="protein sequence ID" value="VEU59067.1"/>
    <property type="molecule type" value="Genomic_DNA"/>
</dbReference>
<dbReference type="OrthoDB" id="388395at2"/>
<dbReference type="Gene3D" id="3.40.50.1000">
    <property type="entry name" value="HAD superfamily/HAD-like"/>
    <property type="match status" value="1"/>
</dbReference>
<proteinExistence type="inferred from homology"/>
<dbReference type="KEGG" id="mnu:NCTC10166_00018"/>
<dbReference type="AlphaFoldDB" id="A0A449A496"/>
<reference evidence="3 4" key="1">
    <citation type="submission" date="2019-01" db="EMBL/GenBank/DDBJ databases">
        <authorList>
            <consortium name="Pathogen Informatics"/>
        </authorList>
    </citation>
    <scope>NUCLEOTIDE SEQUENCE [LARGE SCALE GENOMIC DNA]</scope>
    <source>
        <strain evidence="3 4">NCTC10166</strain>
    </source>
</reference>
<dbReference type="Proteomes" id="UP000289440">
    <property type="component" value="Chromosome"/>
</dbReference>
<dbReference type="SUPFAM" id="SSF56784">
    <property type="entry name" value="HAD-like"/>
    <property type="match status" value="1"/>
</dbReference>
<dbReference type="PANTHER" id="PTHR10000:SF8">
    <property type="entry name" value="HAD SUPERFAMILY HYDROLASE-LIKE, TYPE 3"/>
    <property type="match status" value="1"/>
</dbReference>
<dbReference type="GO" id="GO:0005829">
    <property type="term" value="C:cytosol"/>
    <property type="evidence" value="ECO:0007669"/>
    <property type="project" value="TreeGrafter"/>
</dbReference>
<dbReference type="NCBIfam" id="TIGR01484">
    <property type="entry name" value="HAD-SF-IIB"/>
    <property type="match status" value="1"/>
</dbReference>
<dbReference type="GO" id="GO:0016740">
    <property type="term" value="F:transferase activity"/>
    <property type="evidence" value="ECO:0007669"/>
    <property type="project" value="UniProtKB-KW"/>
</dbReference>
<gene>
    <name evidence="3" type="primary">yidA</name>
    <name evidence="3" type="ORF">NCTC10166_00018</name>
</gene>
<organism evidence="3 4">
    <name type="scientific">Mesomycoplasma neurolyticum</name>
    <dbReference type="NCBI Taxonomy" id="2120"/>
    <lineage>
        <taxon>Bacteria</taxon>
        <taxon>Bacillati</taxon>
        <taxon>Mycoplasmatota</taxon>
        <taxon>Mycoplasmoidales</taxon>
        <taxon>Metamycoplasmataceae</taxon>
        <taxon>Mesomycoplasma</taxon>
    </lineage>
</organism>
<evidence type="ECO:0000256" key="2">
    <source>
        <dbReference type="ARBA" id="ARBA00034778"/>
    </source>
</evidence>
<evidence type="ECO:0000256" key="1">
    <source>
        <dbReference type="ARBA" id="ARBA00001946"/>
    </source>
</evidence>
<dbReference type="SFLD" id="SFLDG01140">
    <property type="entry name" value="C2.B:_Phosphomannomutase_and_P"/>
    <property type="match status" value="1"/>
</dbReference>
<keyword evidence="4" id="KW-1185">Reference proteome</keyword>
<accession>A0A449A496</accession>
<dbReference type="CDD" id="cd07516">
    <property type="entry name" value="HAD_Pase"/>
    <property type="match status" value="1"/>
</dbReference>
<dbReference type="InterPro" id="IPR036412">
    <property type="entry name" value="HAD-like_sf"/>
</dbReference>
<dbReference type="SFLD" id="SFLDS00003">
    <property type="entry name" value="Haloacid_Dehalogenase"/>
    <property type="match status" value="1"/>
</dbReference>
<dbReference type="NCBIfam" id="TIGR00099">
    <property type="entry name" value="Cof-subfamily"/>
    <property type="match status" value="1"/>
</dbReference>
<protein>
    <submittedName>
        <fullName evidence="3">Putative phosphotransferase</fullName>
        <ecNumber evidence="3">3.1.3.-</ecNumber>
    </submittedName>
</protein>
<dbReference type="InterPro" id="IPR000150">
    <property type="entry name" value="Cof"/>
</dbReference>
<dbReference type="InterPro" id="IPR006379">
    <property type="entry name" value="HAD-SF_hydro_IIB"/>
</dbReference>
<sequence>MDKAIKSSFSIKKDVKVVFSDLDGTLLQSDKSISPNSIQTIIKLKNNNKLFGVATGRPYYFVKKEITLLKPDFPIISCNGALIFDYKLNKVIFYNSFTKDQVSLIWNILTKNNITFLVYQVDKMQGYHPEAKVSKWFKWVEDTIKSRDNEHKPEFVILNKEQQKNFLNQENKIVKFLMIKTDSNELDLEKALKELNEIPGIYAVQSHPEVVDIMRNESTKGTGIEMLAKKYNFDLNKTLVFGDESNDISMFEKAKYSVAMEQAPVNVKKVSTFITKSNDEDGIFHFVEKHFE</sequence>
<name>A0A449A496_9BACT</name>
<dbReference type="Gene3D" id="3.30.1240.10">
    <property type="match status" value="1"/>
</dbReference>
<keyword evidence="3" id="KW-0378">Hydrolase</keyword>
<dbReference type="RefSeq" id="WP_129719458.1">
    <property type="nucleotide sequence ID" value="NZ_LR214951.1"/>
</dbReference>
<dbReference type="EC" id="3.1.3.-" evidence="3"/>
<dbReference type="Pfam" id="PF08282">
    <property type="entry name" value="Hydrolase_3"/>
    <property type="match status" value="1"/>
</dbReference>